<keyword evidence="2" id="KW-1185">Reference proteome</keyword>
<evidence type="ECO:0000313" key="2">
    <source>
        <dbReference type="Proteomes" id="UP001148018"/>
    </source>
</evidence>
<dbReference type="EMBL" id="JANIIK010000120">
    <property type="protein sequence ID" value="KAJ3583925.1"/>
    <property type="molecule type" value="Genomic_DNA"/>
</dbReference>
<comment type="caution">
    <text evidence="1">The sequence shown here is derived from an EMBL/GenBank/DDBJ whole genome shotgun (WGS) entry which is preliminary data.</text>
</comment>
<accession>A0A9Q0DBE8</accession>
<dbReference type="Proteomes" id="UP001148018">
    <property type="component" value="Unassembled WGS sequence"/>
</dbReference>
<sequence length="66" mass="7035">MASFGAPPVSLRHGVRVVAQAASTVEQVLLAVGDQTVLRLHQLMFLQACDSLMWLHVGVAEGALTH</sequence>
<reference evidence="1" key="1">
    <citation type="submission" date="2022-07" db="EMBL/GenBank/DDBJ databases">
        <title>Chromosome-level genome of Muraenolepis orangiensis.</title>
        <authorList>
            <person name="Kim J."/>
        </authorList>
    </citation>
    <scope>NUCLEOTIDE SEQUENCE</scope>
    <source>
        <strain evidence="1">KU_S4_2022</strain>
        <tissue evidence="1">Muscle</tissue>
    </source>
</reference>
<protein>
    <submittedName>
        <fullName evidence="1">Uncharacterized protein</fullName>
    </submittedName>
</protein>
<name>A0A9Q0DBE8_9TELE</name>
<evidence type="ECO:0000313" key="1">
    <source>
        <dbReference type="EMBL" id="KAJ3583925.1"/>
    </source>
</evidence>
<gene>
    <name evidence="1" type="ORF">NHX12_015422</name>
</gene>
<organism evidence="1 2">
    <name type="scientific">Muraenolepis orangiensis</name>
    <name type="common">Patagonian moray cod</name>
    <dbReference type="NCBI Taxonomy" id="630683"/>
    <lineage>
        <taxon>Eukaryota</taxon>
        <taxon>Metazoa</taxon>
        <taxon>Chordata</taxon>
        <taxon>Craniata</taxon>
        <taxon>Vertebrata</taxon>
        <taxon>Euteleostomi</taxon>
        <taxon>Actinopterygii</taxon>
        <taxon>Neopterygii</taxon>
        <taxon>Teleostei</taxon>
        <taxon>Neoteleostei</taxon>
        <taxon>Acanthomorphata</taxon>
        <taxon>Zeiogadaria</taxon>
        <taxon>Gadariae</taxon>
        <taxon>Gadiformes</taxon>
        <taxon>Muraenolepidoidei</taxon>
        <taxon>Muraenolepididae</taxon>
        <taxon>Muraenolepis</taxon>
    </lineage>
</organism>
<proteinExistence type="predicted"/>
<dbReference type="AlphaFoldDB" id="A0A9Q0DBE8"/>